<reference evidence="3" key="2">
    <citation type="submission" date="2019-11" db="EMBL/GenBank/DDBJ databases">
        <authorList>
            <person name="Feng L."/>
        </authorList>
    </citation>
    <scope>NUCLEOTIDE SEQUENCE</scope>
    <source>
        <strain evidence="3">BdentiumLFYP24</strain>
    </source>
</reference>
<dbReference type="Pfam" id="PF10783">
    <property type="entry name" value="DUF2599"/>
    <property type="match status" value="1"/>
</dbReference>
<dbReference type="InterPro" id="IPR019719">
    <property type="entry name" value="DUF2599"/>
</dbReference>
<evidence type="ECO:0000256" key="1">
    <source>
        <dbReference type="SAM" id="SignalP"/>
    </source>
</evidence>
<feature type="signal peptide" evidence="1">
    <location>
        <begin position="1"/>
        <end position="27"/>
    </location>
</feature>
<feature type="chain" id="PRO_5036390060" evidence="1">
    <location>
        <begin position="28"/>
        <end position="190"/>
    </location>
</feature>
<name>A0A6N2S2E4_9BIFI</name>
<evidence type="ECO:0000313" key="2">
    <source>
        <dbReference type="EMBL" id="KAB7462041.1"/>
    </source>
</evidence>
<dbReference type="EMBL" id="WDPD01000002">
    <property type="protein sequence ID" value="KAB7462041.1"/>
    <property type="molecule type" value="Genomic_DNA"/>
</dbReference>
<dbReference type="RefSeq" id="WP_081724096.1">
    <property type="nucleotide sequence ID" value="NZ_CACRSP010000003.1"/>
</dbReference>
<keyword evidence="1" id="KW-0732">Signal</keyword>
<accession>A0A6N2S2E4</accession>
<evidence type="ECO:0000313" key="3">
    <source>
        <dbReference type="EMBL" id="VYS86989.1"/>
    </source>
</evidence>
<reference evidence="2 4" key="1">
    <citation type="journal article" date="2019" name="Nat. Med.">
        <title>A library of human gut bacterial isolates paired with longitudinal multiomics data enables mechanistic microbiome research.</title>
        <authorList>
            <person name="Poyet M."/>
            <person name="Groussin M."/>
            <person name="Gibbons S.M."/>
            <person name="Avila-Pacheco J."/>
            <person name="Jiang X."/>
            <person name="Kearney S.M."/>
            <person name="Perrotta A.R."/>
            <person name="Berdy B."/>
            <person name="Zhao S."/>
            <person name="Lieberman T.D."/>
            <person name="Swanson P.K."/>
            <person name="Smith M."/>
            <person name="Roesemann S."/>
            <person name="Alexander J.E."/>
            <person name="Rich S.A."/>
            <person name="Livny J."/>
            <person name="Vlamakis H."/>
            <person name="Clish C."/>
            <person name="Bullock K."/>
            <person name="Deik A."/>
            <person name="Scott J."/>
            <person name="Pierce K.A."/>
            <person name="Xavier R.J."/>
            <person name="Alm E.J."/>
        </authorList>
    </citation>
    <scope>NUCLEOTIDE SEQUENCE [LARGE SCALE GENOMIC DNA]</scope>
    <source>
        <strain evidence="2 4">BIOML-A2</strain>
    </source>
</reference>
<protein>
    <submittedName>
        <fullName evidence="2">DUF2599 domain-containing protein</fullName>
    </submittedName>
</protein>
<dbReference type="AlphaFoldDB" id="A0A6N2S2E4"/>
<proteinExistence type="predicted"/>
<dbReference type="Proteomes" id="UP000429211">
    <property type="component" value="Unassembled WGS sequence"/>
</dbReference>
<gene>
    <name evidence="3" type="ORF">BDLFYP24_01275</name>
    <name evidence="2" type="ORF">GBB04_03440</name>
</gene>
<evidence type="ECO:0000313" key="4">
    <source>
        <dbReference type="Proteomes" id="UP000429211"/>
    </source>
</evidence>
<organism evidence="3">
    <name type="scientific">Bifidobacterium dentium</name>
    <dbReference type="NCBI Taxonomy" id="1689"/>
    <lineage>
        <taxon>Bacteria</taxon>
        <taxon>Bacillati</taxon>
        <taxon>Actinomycetota</taxon>
        <taxon>Actinomycetes</taxon>
        <taxon>Bifidobacteriales</taxon>
        <taxon>Bifidobacteriaceae</taxon>
        <taxon>Bifidobacterium</taxon>
    </lineage>
</organism>
<sequence>MKKQILSAFAVVTAISIVVITPTTALADDIKYSQSIYEKIGMDRSEIVSWVQDSRQNVYGRTEDEVMQYLIASAEEERSSNIQTDNAITRGSWSNQWFSRGVWIARDGMWSLSLQPTWWAAAATPTRYYYAESAWATIPPQFSSSRHWTAYPTASKMMKEQFDCHVRYGTLKTPYNLEPSRTSISQITCN</sequence>
<dbReference type="EMBL" id="CACRSP010000003">
    <property type="protein sequence ID" value="VYS86989.1"/>
    <property type="molecule type" value="Genomic_DNA"/>
</dbReference>